<comment type="caution">
    <text evidence="5">The sequence shown here is derived from an EMBL/GenBank/DDBJ whole genome shotgun (WGS) entry which is preliminary data.</text>
</comment>
<name>A0AAW2P6N5_9LAMI</name>
<feature type="compositionally biased region" description="Polar residues" evidence="4">
    <location>
        <begin position="510"/>
        <end position="520"/>
    </location>
</feature>
<feature type="compositionally biased region" description="Polar residues" evidence="4">
    <location>
        <begin position="480"/>
        <end position="499"/>
    </location>
</feature>
<comment type="similarity">
    <text evidence="1">Belongs to the FPP family.</text>
</comment>
<evidence type="ECO:0000256" key="2">
    <source>
        <dbReference type="ARBA" id="ARBA00023054"/>
    </source>
</evidence>
<dbReference type="PANTHER" id="PTHR31580:SF4">
    <property type="entry name" value="FILAMENT-LIKE PLANT PROTEIN 6"/>
    <property type="match status" value="1"/>
</dbReference>
<dbReference type="AlphaFoldDB" id="A0AAW2P6N5"/>
<sequence length="1078" mass="119061">MDKRSWPWKKKSADKQAAAEKVAASASESSTAASDIGAAQVDKVKQDNNKKPKYVQISMESYTHLTELEDQVKSYEEQVQTLEDEVKELNEKLSEANSEMTNKENLVKQHAKVAEEAVSGWEKAEAEAAALKNHLESVTLLKLTAEDRAAHLDGALKECMRQIRNLKEEHEQKLHEVVLNKAKLFDKMKLELETKLANLDQELLRSAAENAALSRSLQERSNMLIQLNEEKTQAEAEIERLKSNIESCEKEVNSLKYELHIARKEVEIRNEEKNMSVRSAEVANKQHLEGVKKIAKLEAECQRLRGLVRKKLPGPAALAQMKLEVENLGRDYGESRVRRTPASNGGGTKMLKEALAKRNSELQASRSTCAQTASKLQSLEAQLQANGEQRTPVRSNTQVPTEGISCQKASNPSSFTSLSEDGNDDNISCAGSWATGLMSELSHFKKEKNVDSPHKSDSANHLDLMDDFLEMEKLAYLSNGSNGTASRAEFSGNTGNTGSEFVKSEASAEVTMSTDPQSGEQHGLEPQVSPQEDVTDPQLQADPLIFVKLQSKISMVLERMSNEKDKENVIEDIRCVMQDIEDTLRRQSVNGVFEADHSSGTVSHPSNLAEATKITVPKEISSGDGNSSFSTVGTINQELQIAIFQIYDFIMILGKEAKTVPATTPDGDGLNKKLNTFSAKYSEAINSDINLIDFVLDISHVLSKASELHFNVLGFKSSEVETGSFDCIDKIALAENKAVVDSLGEGYPNGCGRFSDSASDADVPNDGSLVPISESTAPSWKCSLEEFEQLKMDKDNLAVDLARCTENFESTKSQLLETEQLLAEVKSQLTSAQKSNSLAETQLKCMAESYKSLETRAEELQSEVNLLQGKLESLGNELQEERRGHQEALTRCKDLQEHLERIENAAADDDDKTSQEKELAAAAEKLAECQETIFLLGKQLKAMRPQTDIISSPNNGRTQKLEAYVEDEPTISGMNLHDMDPSESHSATSFHLHRAGSESPLDVFNAQFSPSDSEATTYSGHQSAQSIQNIAPQSQAPLLLHLPLHRRNTLVDLADSFPQKERMRELTAATDPQPVYRD</sequence>
<feature type="compositionally biased region" description="Polar residues" evidence="4">
    <location>
        <begin position="407"/>
        <end position="420"/>
    </location>
</feature>
<feature type="compositionally biased region" description="Basic and acidic residues" evidence="4">
    <location>
        <begin position="1"/>
        <end position="18"/>
    </location>
</feature>
<feature type="compositionally biased region" description="Low complexity" evidence="4">
    <location>
        <begin position="19"/>
        <end position="35"/>
    </location>
</feature>
<feature type="coiled-coil region" evidence="3">
    <location>
        <begin position="815"/>
        <end position="932"/>
    </location>
</feature>
<gene>
    <name evidence="5" type="ORF">Scaly_1566700</name>
</gene>
<feature type="coiled-coil region" evidence="3">
    <location>
        <begin position="65"/>
        <end position="106"/>
    </location>
</feature>
<feature type="region of interest" description="Disordered" evidence="4">
    <location>
        <begin position="384"/>
        <end position="422"/>
    </location>
</feature>
<protein>
    <submittedName>
        <fullName evidence="5">Filament-like plant protein 4</fullName>
    </submittedName>
</protein>
<organism evidence="5">
    <name type="scientific">Sesamum calycinum</name>
    <dbReference type="NCBI Taxonomy" id="2727403"/>
    <lineage>
        <taxon>Eukaryota</taxon>
        <taxon>Viridiplantae</taxon>
        <taxon>Streptophyta</taxon>
        <taxon>Embryophyta</taxon>
        <taxon>Tracheophyta</taxon>
        <taxon>Spermatophyta</taxon>
        <taxon>Magnoliopsida</taxon>
        <taxon>eudicotyledons</taxon>
        <taxon>Gunneridae</taxon>
        <taxon>Pentapetalae</taxon>
        <taxon>asterids</taxon>
        <taxon>lamiids</taxon>
        <taxon>Lamiales</taxon>
        <taxon>Pedaliaceae</taxon>
        <taxon>Sesamum</taxon>
    </lineage>
</organism>
<dbReference type="InterPro" id="IPR008587">
    <property type="entry name" value="FPP_plant"/>
</dbReference>
<evidence type="ECO:0000256" key="1">
    <source>
        <dbReference type="ARBA" id="ARBA00005921"/>
    </source>
</evidence>
<feature type="compositionally biased region" description="Polar residues" evidence="4">
    <location>
        <begin position="384"/>
        <end position="400"/>
    </location>
</feature>
<evidence type="ECO:0000256" key="4">
    <source>
        <dbReference type="SAM" id="MobiDB-lite"/>
    </source>
</evidence>
<reference evidence="5" key="2">
    <citation type="journal article" date="2024" name="Plant">
        <title>Genomic evolution and insights into agronomic trait innovations of Sesamum species.</title>
        <authorList>
            <person name="Miao H."/>
            <person name="Wang L."/>
            <person name="Qu L."/>
            <person name="Liu H."/>
            <person name="Sun Y."/>
            <person name="Le M."/>
            <person name="Wang Q."/>
            <person name="Wei S."/>
            <person name="Zheng Y."/>
            <person name="Lin W."/>
            <person name="Duan Y."/>
            <person name="Cao H."/>
            <person name="Xiong S."/>
            <person name="Wang X."/>
            <person name="Wei L."/>
            <person name="Li C."/>
            <person name="Ma Q."/>
            <person name="Ju M."/>
            <person name="Zhao R."/>
            <person name="Li G."/>
            <person name="Mu C."/>
            <person name="Tian Q."/>
            <person name="Mei H."/>
            <person name="Zhang T."/>
            <person name="Gao T."/>
            <person name="Zhang H."/>
        </authorList>
    </citation>
    <scope>NUCLEOTIDE SEQUENCE</scope>
    <source>
        <strain evidence="5">KEN8</strain>
    </source>
</reference>
<proteinExistence type="inferred from homology"/>
<dbReference type="EMBL" id="JACGWM010000009">
    <property type="protein sequence ID" value="KAL0351780.1"/>
    <property type="molecule type" value="Genomic_DNA"/>
</dbReference>
<feature type="coiled-coil region" evidence="3">
    <location>
        <begin position="149"/>
        <end position="265"/>
    </location>
</feature>
<feature type="region of interest" description="Disordered" evidence="4">
    <location>
        <begin position="480"/>
        <end position="535"/>
    </location>
</feature>
<dbReference type="PANTHER" id="PTHR31580">
    <property type="entry name" value="FILAMENT-LIKE PLANT PROTEIN 4"/>
    <property type="match status" value="1"/>
</dbReference>
<evidence type="ECO:0000256" key="3">
    <source>
        <dbReference type="SAM" id="Coils"/>
    </source>
</evidence>
<keyword evidence="2 3" id="KW-0175">Coiled coil</keyword>
<feature type="region of interest" description="Disordered" evidence="4">
    <location>
        <begin position="1"/>
        <end position="52"/>
    </location>
</feature>
<evidence type="ECO:0000313" key="5">
    <source>
        <dbReference type="EMBL" id="KAL0351780.1"/>
    </source>
</evidence>
<accession>A0AAW2P6N5</accession>
<dbReference type="Pfam" id="PF05911">
    <property type="entry name" value="FPP"/>
    <property type="match status" value="2"/>
</dbReference>
<reference evidence="5" key="1">
    <citation type="submission" date="2020-06" db="EMBL/GenBank/DDBJ databases">
        <authorList>
            <person name="Li T."/>
            <person name="Hu X."/>
            <person name="Zhang T."/>
            <person name="Song X."/>
            <person name="Zhang H."/>
            <person name="Dai N."/>
            <person name="Sheng W."/>
            <person name="Hou X."/>
            <person name="Wei L."/>
        </authorList>
    </citation>
    <scope>NUCLEOTIDE SEQUENCE</scope>
    <source>
        <strain evidence="5">KEN8</strain>
        <tissue evidence="5">Leaf</tissue>
    </source>
</reference>
<dbReference type="SUPFAM" id="SSF57997">
    <property type="entry name" value="Tropomyosin"/>
    <property type="match status" value="1"/>
</dbReference>